<keyword evidence="3 6" id="KW-0812">Transmembrane</keyword>
<dbReference type="RefSeq" id="WP_307253453.1">
    <property type="nucleotide sequence ID" value="NZ_JAUSTO010000004.1"/>
</dbReference>
<evidence type="ECO:0000313" key="7">
    <source>
        <dbReference type="EMBL" id="MDQ0152120.1"/>
    </source>
</evidence>
<keyword evidence="2" id="KW-1003">Cell membrane</keyword>
<evidence type="ECO:0000313" key="8">
    <source>
        <dbReference type="Proteomes" id="UP001241537"/>
    </source>
</evidence>
<evidence type="ECO:0000256" key="4">
    <source>
        <dbReference type="ARBA" id="ARBA00022989"/>
    </source>
</evidence>
<dbReference type="Pfam" id="PF02653">
    <property type="entry name" value="BPD_transp_2"/>
    <property type="match status" value="1"/>
</dbReference>
<feature type="transmembrane region" description="Helical" evidence="6">
    <location>
        <begin position="100"/>
        <end position="120"/>
    </location>
</feature>
<dbReference type="PANTHER" id="PTHR30482">
    <property type="entry name" value="HIGH-AFFINITY BRANCHED-CHAIN AMINO ACID TRANSPORT SYSTEM PERMEASE"/>
    <property type="match status" value="1"/>
</dbReference>
<comment type="caution">
    <text evidence="7">The sequence shown here is derived from an EMBL/GenBank/DDBJ whole genome shotgun (WGS) entry which is preliminary data.</text>
</comment>
<dbReference type="GO" id="GO:0005886">
    <property type="term" value="C:plasma membrane"/>
    <property type="evidence" value="ECO:0007669"/>
    <property type="project" value="UniProtKB-SubCell"/>
</dbReference>
<keyword evidence="4 6" id="KW-1133">Transmembrane helix</keyword>
<keyword evidence="5 6" id="KW-0472">Membrane</keyword>
<proteinExistence type="predicted"/>
<evidence type="ECO:0000256" key="1">
    <source>
        <dbReference type="ARBA" id="ARBA00004651"/>
    </source>
</evidence>
<evidence type="ECO:0000256" key="5">
    <source>
        <dbReference type="ARBA" id="ARBA00023136"/>
    </source>
</evidence>
<accession>A0AAE3VA46</accession>
<feature type="transmembrane region" description="Helical" evidence="6">
    <location>
        <begin position="283"/>
        <end position="301"/>
    </location>
</feature>
<feature type="transmembrane region" description="Helical" evidence="6">
    <location>
        <begin position="232"/>
        <end position="252"/>
    </location>
</feature>
<organism evidence="7 8">
    <name type="scientific">Moryella indoligenes</name>
    <dbReference type="NCBI Taxonomy" id="371674"/>
    <lineage>
        <taxon>Bacteria</taxon>
        <taxon>Bacillati</taxon>
        <taxon>Bacillota</taxon>
        <taxon>Clostridia</taxon>
        <taxon>Lachnospirales</taxon>
        <taxon>Lachnospiraceae</taxon>
        <taxon>Moryella</taxon>
    </lineage>
</organism>
<evidence type="ECO:0000256" key="6">
    <source>
        <dbReference type="SAM" id="Phobius"/>
    </source>
</evidence>
<protein>
    <submittedName>
        <fullName evidence="7">Branched-chain amino acid transport system permease protein</fullName>
    </submittedName>
</protein>
<dbReference type="Proteomes" id="UP001241537">
    <property type="component" value="Unassembled WGS sequence"/>
</dbReference>
<dbReference type="EMBL" id="JAUSTO010000004">
    <property type="protein sequence ID" value="MDQ0152120.1"/>
    <property type="molecule type" value="Genomic_DNA"/>
</dbReference>
<dbReference type="PANTHER" id="PTHR30482:SF10">
    <property type="entry name" value="HIGH-AFFINITY BRANCHED-CHAIN AMINO ACID TRANSPORT PROTEIN BRAE"/>
    <property type="match status" value="1"/>
</dbReference>
<sequence length="336" mass="36341">MQRTEKKTEWLFGLSGRETFLGSLLLVLVFCFADMLIPGRDIIPNYVKYIVADSLIYAIASLGINFYSGYLGETSLGHAAFYGIGAYVTGYLTVHAGLDFWLTVPLGMCAAALAAVPVAFAGRRVRGSFMVVITYAFCEIIRYAVINSAALGGTSGIAGIQAPKIFGVKITKLPFLPSNKDGYILILYAIVAALAFFSWRFVHSRGGYAVAAIREDEIAAEAMGIDVRAYKLKAIVMSAVVCSVAGSFYAVFSNLVDPTLLSATLSINIFTMLVIGGRRSIKGAILGAFIAVILPELLRSVQGVLGLAFDPWYILYGLMLVLIMRFRPEGLFGVRE</sequence>
<evidence type="ECO:0000256" key="2">
    <source>
        <dbReference type="ARBA" id="ARBA00022475"/>
    </source>
</evidence>
<feature type="transmembrane region" description="Helical" evidence="6">
    <location>
        <begin position="49"/>
        <end position="67"/>
    </location>
</feature>
<gene>
    <name evidence="7" type="ORF">J2S20_000805</name>
</gene>
<name>A0AAE3VA46_9FIRM</name>
<comment type="subcellular location">
    <subcellularLocation>
        <location evidence="1">Cell membrane</location>
        <topology evidence="1">Multi-pass membrane protein</topology>
    </subcellularLocation>
</comment>
<evidence type="ECO:0000256" key="3">
    <source>
        <dbReference type="ARBA" id="ARBA00022692"/>
    </source>
</evidence>
<dbReference type="CDD" id="cd06581">
    <property type="entry name" value="TM_PBP1_LivM_like"/>
    <property type="match status" value="1"/>
</dbReference>
<feature type="transmembrane region" description="Helical" evidence="6">
    <location>
        <begin position="182"/>
        <end position="202"/>
    </location>
</feature>
<dbReference type="AlphaFoldDB" id="A0AAE3VA46"/>
<dbReference type="InterPro" id="IPR001851">
    <property type="entry name" value="ABC_transp_permease"/>
</dbReference>
<dbReference type="InterPro" id="IPR043428">
    <property type="entry name" value="LivM-like"/>
</dbReference>
<keyword evidence="8" id="KW-1185">Reference proteome</keyword>
<feature type="transmembrane region" description="Helical" evidence="6">
    <location>
        <begin position="258"/>
        <end position="276"/>
    </location>
</feature>
<feature type="transmembrane region" description="Helical" evidence="6">
    <location>
        <begin position="20"/>
        <end position="37"/>
    </location>
</feature>
<reference evidence="7" key="1">
    <citation type="submission" date="2023-07" db="EMBL/GenBank/DDBJ databases">
        <title>Genomic Encyclopedia of Type Strains, Phase IV (KMG-IV): sequencing the most valuable type-strain genomes for metagenomic binning, comparative biology and taxonomic classification.</title>
        <authorList>
            <person name="Goeker M."/>
        </authorList>
    </citation>
    <scope>NUCLEOTIDE SEQUENCE</scope>
    <source>
        <strain evidence="7">DSM 19659</strain>
    </source>
</reference>
<dbReference type="GO" id="GO:0015658">
    <property type="term" value="F:branched-chain amino acid transmembrane transporter activity"/>
    <property type="evidence" value="ECO:0007669"/>
    <property type="project" value="InterPro"/>
</dbReference>